<dbReference type="Gramene" id="ERM98451">
    <property type="protein sequence ID" value="ERM98451"/>
    <property type="gene ID" value="AMTR_s00072p00147350"/>
</dbReference>
<sequence>MSLISVTFRTRPIIRRASGVLLYKARHVLQILAYALCDAIKTDAIKKLYCESRILGIIPMGYGLKRLMHGGIIEPLTKQAQPNLLVQFLKEKFDENMGGRCCILLRQVYVPNKYAKNLATFLSLKSMYGRILVHKALVSKFS</sequence>
<evidence type="ECO:0000313" key="1">
    <source>
        <dbReference type="EMBL" id="ERM98451.1"/>
    </source>
</evidence>
<reference evidence="2" key="1">
    <citation type="journal article" date="2013" name="Science">
        <title>The Amborella genome and the evolution of flowering plants.</title>
        <authorList>
            <consortium name="Amborella Genome Project"/>
        </authorList>
    </citation>
    <scope>NUCLEOTIDE SEQUENCE [LARGE SCALE GENOMIC DNA]</scope>
</reference>
<accession>W1NPB5</accession>
<evidence type="ECO:0000313" key="2">
    <source>
        <dbReference type="Proteomes" id="UP000017836"/>
    </source>
</evidence>
<keyword evidence="2" id="KW-1185">Reference proteome</keyword>
<dbReference type="EMBL" id="KI395332">
    <property type="protein sequence ID" value="ERM98451.1"/>
    <property type="molecule type" value="Genomic_DNA"/>
</dbReference>
<name>W1NPB5_AMBTC</name>
<organism evidence="1 2">
    <name type="scientific">Amborella trichopoda</name>
    <dbReference type="NCBI Taxonomy" id="13333"/>
    <lineage>
        <taxon>Eukaryota</taxon>
        <taxon>Viridiplantae</taxon>
        <taxon>Streptophyta</taxon>
        <taxon>Embryophyta</taxon>
        <taxon>Tracheophyta</taxon>
        <taxon>Spermatophyta</taxon>
        <taxon>Magnoliopsida</taxon>
        <taxon>Amborellales</taxon>
        <taxon>Amborellaceae</taxon>
        <taxon>Amborella</taxon>
    </lineage>
</organism>
<gene>
    <name evidence="1" type="ORF">AMTR_s00072p00147350</name>
</gene>
<protein>
    <submittedName>
        <fullName evidence="1">Uncharacterized protein</fullName>
    </submittedName>
</protein>
<dbReference type="HOGENOM" id="CLU_1818418_0_0_1"/>
<dbReference type="AlphaFoldDB" id="W1NPB5"/>
<dbReference type="Proteomes" id="UP000017836">
    <property type="component" value="Unassembled WGS sequence"/>
</dbReference>
<proteinExistence type="predicted"/>